<evidence type="ECO:0000256" key="2">
    <source>
        <dbReference type="SAM" id="Phobius"/>
    </source>
</evidence>
<keyword evidence="2" id="KW-1133">Transmembrane helix</keyword>
<accession>A0ABQ0LCR8</accession>
<feature type="transmembrane region" description="Helical" evidence="2">
    <location>
        <begin position="40"/>
        <end position="58"/>
    </location>
</feature>
<protein>
    <recommendedName>
        <fullName evidence="5">Transmembrane protein</fullName>
    </recommendedName>
</protein>
<feature type="region of interest" description="Disordered" evidence="1">
    <location>
        <begin position="534"/>
        <end position="577"/>
    </location>
</feature>
<feature type="transmembrane region" description="Helical" evidence="2">
    <location>
        <begin position="64"/>
        <end position="87"/>
    </location>
</feature>
<evidence type="ECO:0008006" key="5">
    <source>
        <dbReference type="Google" id="ProtNLM"/>
    </source>
</evidence>
<keyword evidence="4" id="KW-1185">Reference proteome</keyword>
<evidence type="ECO:0000313" key="4">
    <source>
        <dbReference type="Proteomes" id="UP000815677"/>
    </source>
</evidence>
<keyword evidence="2" id="KW-0472">Membrane</keyword>
<proteinExistence type="predicted"/>
<feature type="compositionally biased region" description="Basic and acidic residues" evidence="1">
    <location>
        <begin position="551"/>
        <end position="562"/>
    </location>
</feature>
<organism evidence="3 4">
    <name type="scientific">Mycena chlorophos</name>
    <name type="common">Agaric fungus</name>
    <name type="synonym">Agaricus chlorophos</name>
    <dbReference type="NCBI Taxonomy" id="658473"/>
    <lineage>
        <taxon>Eukaryota</taxon>
        <taxon>Fungi</taxon>
        <taxon>Dikarya</taxon>
        <taxon>Basidiomycota</taxon>
        <taxon>Agaricomycotina</taxon>
        <taxon>Agaricomycetes</taxon>
        <taxon>Agaricomycetidae</taxon>
        <taxon>Agaricales</taxon>
        <taxon>Marasmiineae</taxon>
        <taxon>Mycenaceae</taxon>
        <taxon>Mycena</taxon>
    </lineage>
</organism>
<keyword evidence="2" id="KW-0812">Transmembrane</keyword>
<gene>
    <name evidence="3" type="ORF">MCHLO_06304</name>
</gene>
<dbReference type="EMBL" id="DF845082">
    <property type="protein sequence ID" value="GAT48936.1"/>
    <property type="molecule type" value="Genomic_DNA"/>
</dbReference>
<feature type="transmembrane region" description="Helical" evidence="2">
    <location>
        <begin position="132"/>
        <end position="154"/>
    </location>
</feature>
<name>A0ABQ0LCR8_MYCCL</name>
<sequence length="593" mass="64251">MTSPRYLLPKPKLAPMAKTLPPFLEDIFFASHVRVYTFRALLLASIVNFPLVLLLVGSDLDTQIIWPIASWVLLMVGTGLSIIHQIITSLMLKPNSLQAILDMIFLLLEITVMIVGLALFGASSEGQSMIPVWLISSVAVIIGLSFSFILRLAAILRGHGYGLLGGCRPTTLPYNRKSIFLNRSIQRPLVRGESMLIRLIRAFCISGIALLVPAFGIYAIILVPSKQQTYLKLQVDTIDSFSFSQLGLSGDSLLANATFWIAPFSISGGPSQFLVNWTATISYPSDVQPETSVCVGTNMTIPGLLTLCSGSMGWGGLMSLKISLPSALSGVTVTPMPWSDVVGYTTPSMGYIWSDGSFTVANFATPSPPVLVLQSSYLCGQMLWSREMSLTPSMGSLYTPSISNLQHDTTTTPSINSSNSAALRIFCPTGPGFSSGAYYQQINDRSTISGFSDLGGFWTFVDSTFALLFGANVIYFAFGHRPLSALGVLHLFQRKTLTRNWNEDFPALHTEGGLPGTDSAGIVAFIRERLVDVGKAPTTPTPSPDPPLPLSEEHKPNEETHKVQSVKPVGESTESMALKPLRGRDFLCYDSAV</sequence>
<feature type="transmembrane region" description="Helical" evidence="2">
    <location>
        <begin position="99"/>
        <end position="120"/>
    </location>
</feature>
<evidence type="ECO:0000256" key="1">
    <source>
        <dbReference type="SAM" id="MobiDB-lite"/>
    </source>
</evidence>
<feature type="transmembrane region" description="Helical" evidence="2">
    <location>
        <begin position="199"/>
        <end position="223"/>
    </location>
</feature>
<feature type="compositionally biased region" description="Pro residues" evidence="1">
    <location>
        <begin position="539"/>
        <end position="549"/>
    </location>
</feature>
<evidence type="ECO:0000313" key="3">
    <source>
        <dbReference type="EMBL" id="GAT48936.1"/>
    </source>
</evidence>
<reference evidence="3" key="1">
    <citation type="submission" date="2014-09" db="EMBL/GenBank/DDBJ databases">
        <title>Genome sequence of the luminous mushroom Mycena chlorophos for searching fungal bioluminescence genes.</title>
        <authorList>
            <person name="Tanaka Y."/>
            <person name="Kasuga D."/>
            <person name="Oba Y."/>
            <person name="Hase S."/>
            <person name="Sato K."/>
            <person name="Oba Y."/>
            <person name="Sakakibara Y."/>
        </authorList>
    </citation>
    <scope>NUCLEOTIDE SEQUENCE</scope>
</reference>
<dbReference type="Proteomes" id="UP000815677">
    <property type="component" value="Unassembled WGS sequence"/>
</dbReference>